<feature type="domain" description="Methyltransferase" evidence="5">
    <location>
        <begin position="42"/>
        <end position="128"/>
    </location>
</feature>
<dbReference type="InterPro" id="IPR041698">
    <property type="entry name" value="Methyltransf_25"/>
</dbReference>
<dbReference type="GO" id="GO:0032259">
    <property type="term" value="P:methylation"/>
    <property type="evidence" value="ECO:0007669"/>
    <property type="project" value="UniProtKB-KW"/>
</dbReference>
<dbReference type="Gene3D" id="3.40.50.150">
    <property type="entry name" value="Vaccinia Virus protein VP39"/>
    <property type="match status" value="1"/>
</dbReference>
<dbReference type="RefSeq" id="WP_017365603.1">
    <property type="nucleotide sequence ID" value="NZ_OX458332.1"/>
</dbReference>
<dbReference type="PANTHER" id="PTHR43464:SF19">
    <property type="entry name" value="UBIQUINONE BIOSYNTHESIS O-METHYLTRANSFERASE, MITOCHONDRIAL"/>
    <property type="match status" value="1"/>
</dbReference>
<dbReference type="Pfam" id="PF13649">
    <property type="entry name" value="Methyltransf_25"/>
    <property type="match status" value="1"/>
</dbReference>
<feature type="region of interest" description="Disordered" evidence="4">
    <location>
        <begin position="175"/>
        <end position="195"/>
    </location>
</feature>
<dbReference type="InterPro" id="IPR029063">
    <property type="entry name" value="SAM-dependent_MTases_sf"/>
</dbReference>
<gene>
    <name evidence="6" type="ORF">MCNOR_1695</name>
</gene>
<evidence type="ECO:0000256" key="1">
    <source>
        <dbReference type="ARBA" id="ARBA00022603"/>
    </source>
</evidence>
<dbReference type="CDD" id="cd02440">
    <property type="entry name" value="AdoMet_MTases"/>
    <property type="match status" value="1"/>
</dbReference>
<dbReference type="SUPFAM" id="SSF53335">
    <property type="entry name" value="S-adenosyl-L-methionine-dependent methyltransferases"/>
    <property type="match status" value="1"/>
</dbReference>
<dbReference type="Proteomes" id="UP001158598">
    <property type="component" value="Chromosome"/>
</dbReference>
<name>A0AA35UUY0_METCP</name>
<evidence type="ECO:0000313" key="7">
    <source>
        <dbReference type="Proteomes" id="UP001158598"/>
    </source>
</evidence>
<dbReference type="PANTHER" id="PTHR43464">
    <property type="entry name" value="METHYLTRANSFERASE"/>
    <property type="match status" value="1"/>
</dbReference>
<evidence type="ECO:0000259" key="5">
    <source>
        <dbReference type="Pfam" id="PF13649"/>
    </source>
</evidence>
<feature type="compositionally biased region" description="Basic and acidic residues" evidence="4">
    <location>
        <begin position="175"/>
        <end position="186"/>
    </location>
</feature>
<evidence type="ECO:0000256" key="2">
    <source>
        <dbReference type="ARBA" id="ARBA00022679"/>
    </source>
</evidence>
<evidence type="ECO:0000256" key="4">
    <source>
        <dbReference type="SAM" id="MobiDB-lite"/>
    </source>
</evidence>
<dbReference type="EMBL" id="OX458332">
    <property type="protein sequence ID" value="CAI8807869.1"/>
    <property type="molecule type" value="Genomic_DNA"/>
</dbReference>
<reference evidence="6" key="1">
    <citation type="submission" date="2023-03" db="EMBL/GenBank/DDBJ databases">
        <authorList>
            <person name="Pearce D."/>
        </authorList>
    </citation>
    <scope>NUCLEOTIDE SEQUENCE</scope>
    <source>
        <strain evidence="6">Mc</strain>
    </source>
</reference>
<dbReference type="EC" id="2.1.1.265" evidence="6"/>
<dbReference type="GO" id="GO:0008168">
    <property type="term" value="F:methyltransferase activity"/>
    <property type="evidence" value="ECO:0007669"/>
    <property type="project" value="UniProtKB-KW"/>
</dbReference>
<organism evidence="6 7">
    <name type="scientific">Methylococcus capsulatus</name>
    <dbReference type="NCBI Taxonomy" id="414"/>
    <lineage>
        <taxon>Bacteria</taxon>
        <taxon>Pseudomonadati</taxon>
        <taxon>Pseudomonadota</taxon>
        <taxon>Gammaproteobacteria</taxon>
        <taxon>Methylococcales</taxon>
        <taxon>Methylococcaceae</taxon>
        <taxon>Methylococcus</taxon>
    </lineage>
</organism>
<accession>A0AA35UUY0</accession>
<keyword evidence="2 6" id="KW-0808">Transferase</keyword>
<proteinExistence type="predicted"/>
<evidence type="ECO:0000256" key="3">
    <source>
        <dbReference type="ARBA" id="ARBA00022691"/>
    </source>
</evidence>
<keyword evidence="1 6" id="KW-0489">Methyltransferase</keyword>
<protein>
    <submittedName>
        <fullName evidence="6">Tellurite methyltransferase</fullName>
        <ecNumber evidence="6">2.1.1.265</ecNumber>
    </submittedName>
</protein>
<dbReference type="AlphaFoldDB" id="A0AA35UUY0"/>
<keyword evidence="3" id="KW-0949">S-adenosyl-L-methionine</keyword>
<evidence type="ECO:0000313" key="6">
    <source>
        <dbReference type="EMBL" id="CAI8807869.1"/>
    </source>
</evidence>
<sequence>MDAETPRQKWDRIYREWKGPFPDAAMVLSQNEHLLPGGGRALDLACGLGGNALFLARRGFEVDAIDLSEAGIEALAHAARMEGLPIHAQVGDVMEGQWSNGSYEVIVVTRFLERTLVKTIVGALKPGGLLFYQTFVKTKSSDHGPNNPRFLLHDNELIRLFDGLLIRYYRDEARTGRPDAGQRDEAFLVAQRPES</sequence>